<protein>
    <submittedName>
        <fullName evidence="1">Uncharacterized protein</fullName>
    </submittedName>
</protein>
<keyword evidence="2" id="KW-1185">Reference proteome</keyword>
<organism evidence="1 2">
    <name type="scientific">Ceratodon purpureus</name>
    <name type="common">Fire moss</name>
    <name type="synonym">Dicranum purpureum</name>
    <dbReference type="NCBI Taxonomy" id="3225"/>
    <lineage>
        <taxon>Eukaryota</taxon>
        <taxon>Viridiplantae</taxon>
        <taxon>Streptophyta</taxon>
        <taxon>Embryophyta</taxon>
        <taxon>Bryophyta</taxon>
        <taxon>Bryophytina</taxon>
        <taxon>Bryopsida</taxon>
        <taxon>Dicranidae</taxon>
        <taxon>Pseudoditrichales</taxon>
        <taxon>Ditrichaceae</taxon>
        <taxon>Ceratodon</taxon>
    </lineage>
</organism>
<evidence type="ECO:0000313" key="1">
    <source>
        <dbReference type="EMBL" id="KAG0574373.1"/>
    </source>
</evidence>
<dbReference type="EMBL" id="CM026426">
    <property type="protein sequence ID" value="KAG0574373.1"/>
    <property type="molecule type" value="Genomic_DNA"/>
</dbReference>
<sequence length="117" mass="13376">MVVMVPAQGWVMPMHSMLCVRVHHGKTLSMLMQTNPRNGQLWEIRVLTQIEAERVSCDKIMCTLDYPYMDICIENNVLAQALAQGSATLMFFPRISYIHVNNAIGLFLWLNVEVHAE</sequence>
<dbReference type="AlphaFoldDB" id="A0A8T0HV17"/>
<accession>A0A8T0HV17</accession>
<comment type="caution">
    <text evidence="1">The sequence shown here is derived from an EMBL/GenBank/DDBJ whole genome shotgun (WGS) entry which is preliminary data.</text>
</comment>
<name>A0A8T0HV17_CERPU</name>
<evidence type="ECO:0000313" key="2">
    <source>
        <dbReference type="Proteomes" id="UP000822688"/>
    </source>
</evidence>
<reference evidence="1" key="1">
    <citation type="submission" date="2020-06" db="EMBL/GenBank/DDBJ databases">
        <title>WGS assembly of Ceratodon purpureus strain R40.</title>
        <authorList>
            <person name="Carey S.B."/>
            <person name="Jenkins J."/>
            <person name="Shu S."/>
            <person name="Lovell J.T."/>
            <person name="Sreedasyam A."/>
            <person name="Maumus F."/>
            <person name="Tiley G.P."/>
            <person name="Fernandez-Pozo N."/>
            <person name="Barry K."/>
            <person name="Chen C."/>
            <person name="Wang M."/>
            <person name="Lipzen A."/>
            <person name="Daum C."/>
            <person name="Saski C.A."/>
            <person name="Payton A.C."/>
            <person name="Mcbreen J.C."/>
            <person name="Conrad R.E."/>
            <person name="Kollar L.M."/>
            <person name="Olsson S."/>
            <person name="Huttunen S."/>
            <person name="Landis J.B."/>
            <person name="Wickett N.J."/>
            <person name="Johnson M.G."/>
            <person name="Rensing S.A."/>
            <person name="Grimwood J."/>
            <person name="Schmutz J."/>
            <person name="Mcdaniel S.F."/>
        </authorList>
    </citation>
    <scope>NUCLEOTIDE SEQUENCE</scope>
    <source>
        <strain evidence="1">R40</strain>
    </source>
</reference>
<gene>
    <name evidence="1" type="ORF">KC19_VG258300</name>
</gene>
<dbReference type="Proteomes" id="UP000822688">
    <property type="component" value="Chromosome V"/>
</dbReference>
<proteinExistence type="predicted"/>